<name>A0ACC3APS7_9EURO</name>
<keyword evidence="2" id="KW-1185">Reference proteome</keyword>
<evidence type="ECO:0000313" key="2">
    <source>
        <dbReference type="Proteomes" id="UP001177260"/>
    </source>
</evidence>
<protein>
    <submittedName>
        <fullName evidence="1">Uncharacterized protein</fullName>
    </submittedName>
</protein>
<proteinExistence type="predicted"/>
<evidence type="ECO:0000313" key="1">
    <source>
        <dbReference type="EMBL" id="KAK1139378.1"/>
    </source>
</evidence>
<dbReference type="EMBL" id="JAOPJF010000109">
    <property type="protein sequence ID" value="KAK1139378.1"/>
    <property type="molecule type" value="Genomic_DNA"/>
</dbReference>
<dbReference type="Proteomes" id="UP001177260">
    <property type="component" value="Unassembled WGS sequence"/>
</dbReference>
<organism evidence="1 2">
    <name type="scientific">Aspergillus melleus</name>
    <dbReference type="NCBI Taxonomy" id="138277"/>
    <lineage>
        <taxon>Eukaryota</taxon>
        <taxon>Fungi</taxon>
        <taxon>Dikarya</taxon>
        <taxon>Ascomycota</taxon>
        <taxon>Pezizomycotina</taxon>
        <taxon>Eurotiomycetes</taxon>
        <taxon>Eurotiomycetidae</taxon>
        <taxon>Eurotiales</taxon>
        <taxon>Aspergillaceae</taxon>
        <taxon>Aspergillus</taxon>
        <taxon>Aspergillus subgen. Circumdati</taxon>
    </lineage>
</organism>
<comment type="caution">
    <text evidence="1">The sequence shown here is derived from an EMBL/GenBank/DDBJ whole genome shotgun (WGS) entry which is preliminary data.</text>
</comment>
<gene>
    <name evidence="1" type="ORF">N8T08_000829</name>
</gene>
<reference evidence="1 2" key="1">
    <citation type="journal article" date="2023" name="ACS Omega">
        <title>Identification of the Neoaspergillic Acid Biosynthesis Gene Cluster by Establishing an In Vitro CRISPR-Ribonucleoprotein Genetic System in Aspergillus melleus.</title>
        <authorList>
            <person name="Yuan B."/>
            <person name="Grau M.F."/>
            <person name="Murata R.M."/>
            <person name="Torok T."/>
            <person name="Venkateswaran K."/>
            <person name="Stajich J.E."/>
            <person name="Wang C.C.C."/>
        </authorList>
    </citation>
    <scope>NUCLEOTIDE SEQUENCE [LARGE SCALE GENOMIC DNA]</scope>
    <source>
        <strain evidence="1 2">IMV 1140</strain>
    </source>
</reference>
<accession>A0ACC3APS7</accession>
<sequence length="446" mass="50676">MQIIWRDTADARVYEAARLDHVFNKHCPNRFPLAIAKVTSEGDIIAAVRLAIQHGCHVSVRAGGHSFPVWSVQDDSILIDMGDWKQLRVNPEKRVAISTPSITSKELNDQLATHDLMFPGGHCGDVGLGGFLLQGGMGWNCGNWGWGCEFVEAVDVVTAQGQLVHCNAQQNEDLFWASRGAGPAFPGVITQFHVRLIPLPREIRSSVYIYPQRLYYEAFKWALSSVHTLDGDTEITAKAKYDDGAPVFAIYFTAMKNTTEDAIRALQPVHDSRPAGTLHESFCLKDSLNNLYEIMSTLHPKKHRYCSDNVYLRNDADVPGLLEKACFTLPHQDSYLFWTSMRPWSRKELPEMALSMRSDHYFAVYLIWESEEDDQQCVEWLQQIMKQIEGESVGSYIGDSDFELRFTEYWTADNRRRLVRIRDEWDPDGRINGGYFGEGKRSVATK</sequence>